<dbReference type="PANTHER" id="PTHR45869:SF7">
    <property type="entry name" value="C-REACTIVE PROTEIN"/>
    <property type="match status" value="1"/>
</dbReference>
<feature type="non-terminal residue" evidence="10">
    <location>
        <position position="1"/>
    </location>
</feature>
<dbReference type="PANTHER" id="PTHR45869">
    <property type="entry name" value="C-REACTIVE PROTEIN-RELATED"/>
    <property type="match status" value="1"/>
</dbReference>
<evidence type="ECO:0000256" key="7">
    <source>
        <dbReference type="ARBA" id="ARBA00038102"/>
    </source>
</evidence>
<dbReference type="Pfam" id="PF00354">
    <property type="entry name" value="Pentaxin"/>
    <property type="match status" value="1"/>
</dbReference>
<keyword evidence="5" id="KW-1015">Disulfide bond</keyword>
<reference evidence="10" key="1">
    <citation type="submission" date="2019-04" db="EMBL/GenBank/DDBJ databases">
        <authorList>
            <person name="Alioto T."/>
            <person name="Alioto T."/>
        </authorList>
    </citation>
    <scope>NUCLEOTIDE SEQUENCE [LARGE SCALE GENOMIC DNA]</scope>
</reference>
<dbReference type="Proteomes" id="UP000335636">
    <property type="component" value="Unassembled WGS sequence"/>
</dbReference>
<organism evidence="10 11">
    <name type="scientific">Marmota monax</name>
    <name type="common">Woodchuck</name>
    <dbReference type="NCBI Taxonomy" id="9995"/>
    <lineage>
        <taxon>Eukaryota</taxon>
        <taxon>Metazoa</taxon>
        <taxon>Chordata</taxon>
        <taxon>Craniata</taxon>
        <taxon>Vertebrata</taxon>
        <taxon>Euteleostomi</taxon>
        <taxon>Mammalia</taxon>
        <taxon>Eutheria</taxon>
        <taxon>Euarchontoglires</taxon>
        <taxon>Glires</taxon>
        <taxon>Rodentia</taxon>
        <taxon>Sciuromorpha</taxon>
        <taxon>Sciuridae</taxon>
        <taxon>Xerinae</taxon>
        <taxon>Marmotini</taxon>
        <taxon>Marmota</taxon>
    </lineage>
</organism>
<evidence type="ECO:0000256" key="3">
    <source>
        <dbReference type="ARBA" id="ARBA00022525"/>
    </source>
</evidence>
<dbReference type="GO" id="GO:0030169">
    <property type="term" value="F:low-density lipoprotein particle binding"/>
    <property type="evidence" value="ECO:0007669"/>
    <property type="project" value="TreeGrafter"/>
</dbReference>
<evidence type="ECO:0000256" key="6">
    <source>
        <dbReference type="ARBA" id="ARBA00037561"/>
    </source>
</evidence>
<evidence type="ECO:0000256" key="8">
    <source>
        <dbReference type="PROSITE-ProRule" id="PRU01172"/>
    </source>
</evidence>
<comment type="function">
    <text evidence="6">Displays several functions associated with host defense: it promotes agglutination, bacterial capsular swelling, phagocytosis and complement fixation through its calcium-dependent binding to phosphorylcholine. Can interact with DNA and histones and may scavenge nuclear material released from damaged circulating cells.</text>
</comment>
<evidence type="ECO:0000259" key="9">
    <source>
        <dbReference type="PROSITE" id="PS51828"/>
    </source>
</evidence>
<evidence type="ECO:0000256" key="4">
    <source>
        <dbReference type="ARBA" id="ARBA00022729"/>
    </source>
</evidence>
<protein>
    <recommendedName>
        <fullName evidence="9">Pentraxin (PTX) domain-containing protein</fullName>
    </recommendedName>
</protein>
<dbReference type="AlphaFoldDB" id="A0A5E4BTW8"/>
<accession>A0A5E4BTW8</accession>
<evidence type="ECO:0000313" key="11">
    <source>
        <dbReference type="Proteomes" id="UP000335636"/>
    </source>
</evidence>
<dbReference type="GO" id="GO:0001849">
    <property type="term" value="F:complement component C1q complex binding"/>
    <property type="evidence" value="ECO:0007669"/>
    <property type="project" value="TreeGrafter"/>
</dbReference>
<keyword evidence="4" id="KW-0732">Signal</keyword>
<comment type="similarity">
    <text evidence="7">Belongs to the pentraxin family.</text>
</comment>
<dbReference type="GO" id="GO:0045087">
    <property type="term" value="P:innate immune response"/>
    <property type="evidence" value="ECO:0007669"/>
    <property type="project" value="TreeGrafter"/>
</dbReference>
<sequence>GVYTSGITELWVERKPIVKRSLNKGHLVGTEVNTILGQVQDLFDGGFDADQFGGRLGDVNM</sequence>
<dbReference type="EMBL" id="CABDUW010000659">
    <property type="protein sequence ID" value="VTJ73014.1"/>
    <property type="molecule type" value="Genomic_DNA"/>
</dbReference>
<dbReference type="PROSITE" id="PS51828">
    <property type="entry name" value="PTX_2"/>
    <property type="match status" value="1"/>
</dbReference>
<dbReference type="InterPro" id="IPR001759">
    <property type="entry name" value="PTX_dom"/>
</dbReference>
<dbReference type="GO" id="GO:0005615">
    <property type="term" value="C:extracellular space"/>
    <property type="evidence" value="ECO:0007669"/>
    <property type="project" value="TreeGrafter"/>
</dbReference>
<gene>
    <name evidence="10" type="ORF">MONAX_5E040291</name>
</gene>
<comment type="caution">
    <text evidence="10">The sequence shown here is derived from an EMBL/GenBank/DDBJ whole genome shotgun (WGS) entry which is preliminary data.</text>
</comment>
<comment type="caution">
    <text evidence="8">Lacks conserved residue(s) required for the propagation of feature annotation.</text>
</comment>
<evidence type="ECO:0000313" key="10">
    <source>
        <dbReference type="EMBL" id="VTJ73014.1"/>
    </source>
</evidence>
<dbReference type="InterPro" id="IPR051005">
    <property type="entry name" value="Pentraxin_domain"/>
</dbReference>
<comment type="cofactor">
    <cofactor evidence="1">
        <name>Ca(2+)</name>
        <dbReference type="ChEBI" id="CHEBI:29108"/>
    </cofactor>
</comment>
<comment type="subcellular location">
    <subcellularLocation>
        <location evidence="2">Secreted</location>
    </subcellularLocation>
</comment>
<keyword evidence="11" id="KW-1185">Reference proteome</keyword>
<keyword evidence="3" id="KW-0964">Secreted</keyword>
<evidence type="ECO:0000256" key="1">
    <source>
        <dbReference type="ARBA" id="ARBA00001913"/>
    </source>
</evidence>
<proteinExistence type="inferred from homology"/>
<evidence type="ECO:0000256" key="5">
    <source>
        <dbReference type="ARBA" id="ARBA00023157"/>
    </source>
</evidence>
<name>A0A5E4BTW8_MARMO</name>
<evidence type="ECO:0000256" key="2">
    <source>
        <dbReference type="ARBA" id="ARBA00004613"/>
    </source>
</evidence>
<feature type="domain" description="Pentraxin (PTX)" evidence="9">
    <location>
        <begin position="1"/>
        <end position="61"/>
    </location>
</feature>